<protein>
    <submittedName>
        <fullName evidence="1">Uncharacterized protein LOC114327261 isoform X1</fullName>
    </submittedName>
</protein>
<evidence type="ECO:0000313" key="1">
    <source>
        <dbReference type="RefSeq" id="XP_028131604.1"/>
    </source>
</evidence>
<proteinExistence type="predicted"/>
<sequence length="506" mass="58915">MEQGHYLVSPFHRSASYPQTWMNERFANKQHATTQTNSDINFEKSLISLDEEDKQTYEAAINFINRFHEVLNEKMDMSSASGDFNYKENKFKFPEIPNYASLIFLVDGTMAPSQNYEKQKDEQYTDKPLIETIPESPIDLLNPNYFSEDNVTYNKTKFRKLFQNISAYEFNQNNTDNCSESIKSEEFLEDHKKIYADENLQTQSESDNFFKKDTFLDHNIKVLENPTKRMQLVKSSFNIVNITPTPCNNIENYSQNMDRSKSKEKCQIKNILAPNMTEDIPLVPILNIKSTTTKKVKNMFDKISPKQSFICHENQNSTYEDSSDADSVILDDEQFERRHQTVKFKKSVERVPEIKQHVEKTLSFQLSSEKKLPYQLSSKEHVEKTLPFQLSSEKTLPYQLSSKEHVEKTLPFQLSSKEHVEKTLPFQLSSKELSQVNKKALSAIGLFTNGGDIKPDIINILESQKTLGNDIRNKRFRSKRQLDFQFHLKPKIDFDDSIHSLSSEIF</sequence>
<dbReference type="RefSeq" id="XP_028131604.1">
    <property type="nucleotide sequence ID" value="XM_028275803.1"/>
</dbReference>
<dbReference type="OrthoDB" id="6766811at2759"/>
<dbReference type="KEGG" id="dvv:114327261"/>
<dbReference type="InParanoid" id="A0A6P7F741"/>
<accession>A0A6P7F741</accession>
<organism evidence="1">
    <name type="scientific">Diabrotica virgifera virgifera</name>
    <name type="common">western corn rootworm</name>
    <dbReference type="NCBI Taxonomy" id="50390"/>
    <lineage>
        <taxon>Eukaryota</taxon>
        <taxon>Metazoa</taxon>
        <taxon>Ecdysozoa</taxon>
        <taxon>Arthropoda</taxon>
        <taxon>Hexapoda</taxon>
        <taxon>Insecta</taxon>
        <taxon>Pterygota</taxon>
        <taxon>Neoptera</taxon>
        <taxon>Endopterygota</taxon>
        <taxon>Coleoptera</taxon>
        <taxon>Polyphaga</taxon>
        <taxon>Cucujiformia</taxon>
        <taxon>Chrysomeloidea</taxon>
        <taxon>Chrysomelidae</taxon>
        <taxon>Galerucinae</taxon>
        <taxon>Diabroticina</taxon>
        <taxon>Diabroticites</taxon>
        <taxon>Diabrotica</taxon>
    </lineage>
</organism>
<name>A0A6P7F741_DIAVI</name>
<reference evidence="1" key="1">
    <citation type="submission" date="2025-08" db="UniProtKB">
        <authorList>
            <consortium name="RefSeq"/>
        </authorList>
    </citation>
    <scope>IDENTIFICATION</scope>
    <source>
        <tissue evidence="1">Whole insect</tissue>
    </source>
</reference>
<dbReference type="AlphaFoldDB" id="A0A6P7F741"/>
<gene>
    <name evidence="1" type="primary">LOC114327261</name>
</gene>